<dbReference type="EMBL" id="RBKT01000001">
    <property type="protein sequence ID" value="RKR89841.1"/>
    <property type="molecule type" value="Genomic_DNA"/>
</dbReference>
<dbReference type="AlphaFoldDB" id="A0A495JLX5"/>
<protein>
    <submittedName>
        <fullName evidence="2">Uncharacterized protein</fullName>
    </submittedName>
</protein>
<keyword evidence="1" id="KW-1133">Transmembrane helix</keyword>
<keyword evidence="1" id="KW-0812">Transmembrane</keyword>
<keyword evidence="3" id="KW-1185">Reference proteome</keyword>
<dbReference type="RefSeq" id="WP_121158233.1">
    <property type="nucleotide sequence ID" value="NZ_RBKT01000001.1"/>
</dbReference>
<evidence type="ECO:0000256" key="1">
    <source>
        <dbReference type="SAM" id="Phobius"/>
    </source>
</evidence>
<keyword evidence="1" id="KW-0472">Membrane</keyword>
<comment type="caution">
    <text evidence="2">The sequence shown here is derived from an EMBL/GenBank/DDBJ whole genome shotgun (WGS) entry which is preliminary data.</text>
</comment>
<gene>
    <name evidence="2" type="ORF">BDK92_4200</name>
</gene>
<dbReference type="Proteomes" id="UP000277671">
    <property type="component" value="Unassembled WGS sequence"/>
</dbReference>
<reference evidence="2 3" key="1">
    <citation type="submission" date="2018-10" db="EMBL/GenBank/DDBJ databases">
        <title>Sequencing the genomes of 1000 actinobacteria strains.</title>
        <authorList>
            <person name="Klenk H.-P."/>
        </authorList>
    </citation>
    <scope>NUCLEOTIDE SEQUENCE [LARGE SCALE GENOMIC DNA]</scope>
    <source>
        <strain evidence="2 3">DSM 45175</strain>
    </source>
</reference>
<organism evidence="2 3">
    <name type="scientific">Micromonospora pisi</name>
    <dbReference type="NCBI Taxonomy" id="589240"/>
    <lineage>
        <taxon>Bacteria</taxon>
        <taxon>Bacillati</taxon>
        <taxon>Actinomycetota</taxon>
        <taxon>Actinomycetes</taxon>
        <taxon>Micromonosporales</taxon>
        <taxon>Micromonosporaceae</taxon>
        <taxon>Micromonospora</taxon>
    </lineage>
</organism>
<evidence type="ECO:0000313" key="2">
    <source>
        <dbReference type="EMBL" id="RKR89841.1"/>
    </source>
</evidence>
<accession>A0A495JLX5</accession>
<feature type="transmembrane region" description="Helical" evidence="1">
    <location>
        <begin position="12"/>
        <end position="33"/>
    </location>
</feature>
<evidence type="ECO:0000313" key="3">
    <source>
        <dbReference type="Proteomes" id="UP000277671"/>
    </source>
</evidence>
<proteinExistence type="predicted"/>
<name>A0A495JLX5_9ACTN</name>
<feature type="transmembrane region" description="Helical" evidence="1">
    <location>
        <begin position="45"/>
        <end position="62"/>
    </location>
</feature>
<sequence>MSVDRERVGRATVVGYTLVAIGLFGWFLFGWLVERQGFVNSVGESAGTAFALLLVISIVGTVRRSRL</sequence>
<dbReference type="OrthoDB" id="3405688at2"/>